<feature type="non-terminal residue" evidence="2">
    <location>
        <position position="874"/>
    </location>
</feature>
<comment type="caution">
    <text evidence="2">The sequence shown here is derived from an EMBL/GenBank/DDBJ whole genome shotgun (WGS) entry which is preliminary data.</text>
</comment>
<dbReference type="GO" id="GO:0051959">
    <property type="term" value="F:dynein light intermediate chain binding"/>
    <property type="evidence" value="ECO:0007669"/>
    <property type="project" value="InterPro"/>
</dbReference>
<feature type="non-terminal residue" evidence="2">
    <location>
        <position position="1"/>
    </location>
</feature>
<protein>
    <submittedName>
        <fullName evidence="2">DYH10 protein</fullName>
    </submittedName>
</protein>
<dbReference type="InterPro" id="IPR013594">
    <property type="entry name" value="Dynein_heavy_tail"/>
</dbReference>
<dbReference type="Pfam" id="PF08385">
    <property type="entry name" value="DHC_N1"/>
    <property type="match status" value="2"/>
</dbReference>
<dbReference type="GO" id="GO:0045505">
    <property type="term" value="F:dynein intermediate chain binding"/>
    <property type="evidence" value="ECO:0007669"/>
    <property type="project" value="InterPro"/>
</dbReference>
<evidence type="ECO:0000313" key="2">
    <source>
        <dbReference type="EMBL" id="NWW87741.1"/>
    </source>
</evidence>
<name>A0A7K6RP85_9AVES</name>
<dbReference type="PANTHER" id="PTHR22878">
    <property type="entry name" value="DYNEIN HEAVY CHAIN 6, AXONEMAL-LIKE-RELATED"/>
    <property type="match status" value="1"/>
</dbReference>
<evidence type="ECO:0000313" key="3">
    <source>
        <dbReference type="Proteomes" id="UP000570016"/>
    </source>
</evidence>
<dbReference type="InterPro" id="IPR026983">
    <property type="entry name" value="DHC"/>
</dbReference>
<reference evidence="2 3" key="1">
    <citation type="submission" date="2019-09" db="EMBL/GenBank/DDBJ databases">
        <title>Bird 10,000 Genomes (B10K) Project - Family phase.</title>
        <authorList>
            <person name="Zhang G."/>
        </authorList>
    </citation>
    <scope>NUCLEOTIDE SEQUENCE [LARGE SCALE GENOMIC DNA]</scope>
    <source>
        <strain evidence="2">B10K-DU-029-58</strain>
        <tissue evidence="2">Muscle</tissue>
    </source>
</reference>
<dbReference type="PANTHER" id="PTHR22878:SF63">
    <property type="entry name" value="DYNEIN AXONEMAL HEAVY CHAIN 10"/>
    <property type="match status" value="1"/>
</dbReference>
<dbReference type="GO" id="GO:0007018">
    <property type="term" value="P:microtubule-based movement"/>
    <property type="evidence" value="ECO:0007669"/>
    <property type="project" value="InterPro"/>
</dbReference>
<gene>
    <name evidence="2" type="primary">Dnah10_1</name>
    <name evidence="2" type="ORF">RHYJUB_R11820</name>
</gene>
<dbReference type="OrthoDB" id="64868at2759"/>
<dbReference type="AlphaFoldDB" id="A0A7K6RP85"/>
<dbReference type="GO" id="GO:0030286">
    <property type="term" value="C:dynein complex"/>
    <property type="evidence" value="ECO:0007669"/>
    <property type="project" value="InterPro"/>
</dbReference>
<dbReference type="Proteomes" id="UP000570016">
    <property type="component" value="Unassembled WGS sequence"/>
</dbReference>
<feature type="domain" description="Dynein heavy chain tail" evidence="1">
    <location>
        <begin position="325"/>
        <end position="535"/>
    </location>
</feature>
<feature type="domain" description="Dynein heavy chain tail" evidence="1">
    <location>
        <begin position="24"/>
        <end position="323"/>
    </location>
</feature>
<accession>A0A7K6RP85</accession>
<keyword evidence="3" id="KW-1185">Reference proteome</keyword>
<dbReference type="EMBL" id="VZRY01002060">
    <property type="protein sequence ID" value="NWW87741.1"/>
    <property type="molecule type" value="Genomic_DNA"/>
</dbReference>
<evidence type="ECO:0000259" key="1">
    <source>
        <dbReference type="Pfam" id="PF08385"/>
    </source>
</evidence>
<organism evidence="2 3">
    <name type="scientific">Rhynochetos jubatus</name>
    <name type="common">kagu</name>
    <dbReference type="NCBI Taxonomy" id="54386"/>
    <lineage>
        <taxon>Eukaryota</taxon>
        <taxon>Metazoa</taxon>
        <taxon>Chordata</taxon>
        <taxon>Craniata</taxon>
        <taxon>Vertebrata</taxon>
        <taxon>Euteleostomi</taxon>
        <taxon>Archelosauria</taxon>
        <taxon>Archosauria</taxon>
        <taxon>Dinosauria</taxon>
        <taxon>Saurischia</taxon>
        <taxon>Theropoda</taxon>
        <taxon>Coelurosauria</taxon>
        <taxon>Aves</taxon>
        <taxon>Neognathae</taxon>
        <taxon>Neoaves</taxon>
        <taxon>Phaethontimorphae</taxon>
        <taxon>Eurypygiformes</taxon>
        <taxon>Rhynochetidae</taxon>
        <taxon>Rhynochetos</taxon>
    </lineage>
</organism>
<sequence length="874" mass="101088">IKLEMPTVNLDGEVTVLATVPEVVKALESCAMTWQKLISTALEEQLEKVPQGNGPLAEVDLWRERDDTFSALTEQTKLPGVQKVLEILQEAKSERVGDLRLVLSDLSKHHMEALDNVKFLSTLERYLKNLTYGTGFNVVLDTIPTLMNALRMVWVISRHYNKDERMAPLMERIAWGISTRVYEAVDLHTLFKEDRAAAKKKIAEAKSTLEQWKTCYFAVRAQIQASGREQHWEFDQTRLFEQTDYMASICHDLYDILQVITEEFYNIFSPEMKAVTANPKRIDDLVRGVNGLTSPMEELTFDPFSLKNAHDWKLIMEEFKEGVSVENVKQIFVQNLKDPPLCKNHPPMAGAIYWSRSLFYRIKHTIIRFQEVEELLTSERGKEVKQIYLQVAKRMKEYEDEKYNQWRDGTEQILPLLLKNTLLTVSSVTEDPVTTNKTAHFVVNFSPILQEIIIETKYMEQLGFPIPKMARYVALQEDRYLRYRSGLKNMLDHYHKLMGTLSEAETELLDEHIQQLWRVFKSGHRRLNWNSLGIGVFIVRCSQAIRKFESLVHQIHNNSEDISNKLQFIESTNLFKFPLAKNGDELPKVKEFFEHVKSERAKDVAHMVRKYTAIPQLLIEVERRVANTNSGKSPKLTSYYAYWENRIYQVLTRLIVKNLQAFNAAVVANVPLFQTEAILSVPDVILQPNASETDKMIVQCVRDCVEVTKHFVRWMHGTCIECPPQHVEEDEVITFTFYSDISQNPLVIEQAVLITQNIHKLLASLSKYLSQWKRYHLLWKLDKGIVVERLAAEKPACITFDEELQFYTKVAQEVTQQPLIKDEQFIRLQLAPLANTVQESARGWVMALGKLLNDSAREELFSLQEEIQVGASVP</sequence>
<proteinExistence type="predicted"/>